<dbReference type="Proteomes" id="UP001157502">
    <property type="component" value="Chromosome 4"/>
</dbReference>
<sequence>MAMRSFFKVIILFGVYCLVKKTTTQQYGCRGDAIFLTSGISGHPDNILWTLNENKVVEFDGTFHNDYGSFKGRTVLDWSNGDLTIKGLTDADSGHYQLEAVVNQKLQHADHEVQVIDVVAQPFVNCEANKDGTTLLCSADLHPLTQFLWRIPGGSETPGSELFIPVDEKQESVYTCVVKNPVSNKTAEFTLKECHTEEGSSVLAVVLPIFFILIFILCVLLAIWWWCQRKKKKRNQSDQNKTAIHALPVSNDEESLLLQRSSSTNPPDQYVLLAQNGHELNISGSQNPEKEGSTNEELESERAVGVEKHIMGIKSDTSVVTSGKENLQPPAHIDQPINKKVELDMQTSSTQGQAEIQTPLQDPVQPDPKAEDTKGDTQSNIQTKEPNQETETSHQTQEPTQETETNHQTQEPTQETETNHQTQEPTQETETDY</sequence>
<keyword evidence="2" id="KW-1185">Reference proteome</keyword>
<accession>A0ACC2HAY1</accession>
<organism evidence="1 2">
    <name type="scientific">Dallia pectoralis</name>
    <name type="common">Alaska blackfish</name>
    <dbReference type="NCBI Taxonomy" id="75939"/>
    <lineage>
        <taxon>Eukaryota</taxon>
        <taxon>Metazoa</taxon>
        <taxon>Chordata</taxon>
        <taxon>Craniata</taxon>
        <taxon>Vertebrata</taxon>
        <taxon>Euteleostomi</taxon>
        <taxon>Actinopterygii</taxon>
        <taxon>Neopterygii</taxon>
        <taxon>Teleostei</taxon>
        <taxon>Protacanthopterygii</taxon>
        <taxon>Esociformes</taxon>
        <taxon>Umbridae</taxon>
        <taxon>Dallia</taxon>
    </lineage>
</organism>
<proteinExistence type="predicted"/>
<protein>
    <submittedName>
        <fullName evidence="1">Uncharacterized protein</fullName>
    </submittedName>
</protein>
<name>A0ACC2HAY1_DALPE</name>
<comment type="caution">
    <text evidence="1">The sequence shown here is derived from an EMBL/GenBank/DDBJ whole genome shotgun (WGS) entry which is preliminary data.</text>
</comment>
<evidence type="ECO:0000313" key="2">
    <source>
        <dbReference type="Proteomes" id="UP001157502"/>
    </source>
</evidence>
<dbReference type="EMBL" id="CM055731">
    <property type="protein sequence ID" value="KAJ8013129.1"/>
    <property type="molecule type" value="Genomic_DNA"/>
</dbReference>
<gene>
    <name evidence="1" type="ORF">DPEC_G00050090</name>
</gene>
<evidence type="ECO:0000313" key="1">
    <source>
        <dbReference type="EMBL" id="KAJ8013129.1"/>
    </source>
</evidence>
<reference evidence="1" key="1">
    <citation type="submission" date="2021-05" db="EMBL/GenBank/DDBJ databases">
        <authorList>
            <person name="Pan Q."/>
            <person name="Jouanno E."/>
            <person name="Zahm M."/>
            <person name="Klopp C."/>
            <person name="Cabau C."/>
            <person name="Louis A."/>
            <person name="Berthelot C."/>
            <person name="Parey E."/>
            <person name="Roest Crollius H."/>
            <person name="Montfort J."/>
            <person name="Robinson-Rechavi M."/>
            <person name="Bouchez O."/>
            <person name="Lampietro C."/>
            <person name="Lopez Roques C."/>
            <person name="Donnadieu C."/>
            <person name="Postlethwait J."/>
            <person name="Bobe J."/>
            <person name="Dillon D."/>
            <person name="Chandos A."/>
            <person name="von Hippel F."/>
            <person name="Guiguen Y."/>
        </authorList>
    </citation>
    <scope>NUCLEOTIDE SEQUENCE</scope>
    <source>
        <strain evidence="1">YG-Jan2019</strain>
    </source>
</reference>